<evidence type="ECO:0000313" key="14">
    <source>
        <dbReference type="EMBL" id="AFJ03468.1"/>
    </source>
</evidence>
<dbReference type="GO" id="GO:0004040">
    <property type="term" value="F:amidase activity"/>
    <property type="evidence" value="ECO:0007669"/>
    <property type="project" value="InterPro"/>
</dbReference>
<dbReference type="eggNOG" id="COG1705">
    <property type="taxonomic scope" value="Bacteria"/>
</dbReference>
<dbReference type="eggNOG" id="COG3951">
    <property type="taxonomic scope" value="Bacteria"/>
</dbReference>
<evidence type="ECO:0000256" key="2">
    <source>
        <dbReference type="ARBA" id="ARBA00004418"/>
    </source>
</evidence>
<evidence type="ECO:0000256" key="4">
    <source>
        <dbReference type="ARBA" id="ARBA00007974"/>
    </source>
</evidence>
<dbReference type="GO" id="GO:0042597">
    <property type="term" value="C:periplasmic space"/>
    <property type="evidence" value="ECO:0007669"/>
    <property type="project" value="UniProtKB-SubCell"/>
</dbReference>
<evidence type="ECO:0000256" key="11">
    <source>
        <dbReference type="ARBA" id="ARBA00030835"/>
    </source>
</evidence>
<dbReference type="GO" id="GO:0071973">
    <property type="term" value="P:bacterial-type flagellum-dependent cell motility"/>
    <property type="evidence" value="ECO:0007669"/>
    <property type="project" value="TreeGrafter"/>
</dbReference>
<dbReference type="Gene3D" id="1.10.530.10">
    <property type="match status" value="1"/>
</dbReference>
<evidence type="ECO:0000256" key="9">
    <source>
        <dbReference type="ARBA" id="ARBA00023295"/>
    </source>
</evidence>
<protein>
    <recommendedName>
        <fullName evidence="5">Peptidoglycan hydrolase FlgJ</fullName>
    </recommendedName>
    <alternativeName>
        <fullName evidence="11">Muramidase FlgJ</fullName>
    </alternativeName>
</protein>
<comment type="similarity">
    <text evidence="3">In the N-terminal section; belongs to the FlgJ family.</text>
</comment>
<dbReference type="GO" id="GO:0044780">
    <property type="term" value="P:bacterial-type flagellum assembly"/>
    <property type="evidence" value="ECO:0007669"/>
    <property type="project" value="InterPro"/>
</dbReference>
<evidence type="ECO:0000256" key="5">
    <source>
        <dbReference type="ARBA" id="ARBA00013433"/>
    </source>
</evidence>
<evidence type="ECO:0000256" key="7">
    <source>
        <dbReference type="ARBA" id="ARBA00022795"/>
    </source>
</evidence>
<dbReference type="HOGENOM" id="CLU_013771_3_0_6"/>
<feature type="compositionally biased region" description="Polar residues" evidence="12">
    <location>
        <begin position="138"/>
        <end position="152"/>
    </location>
</feature>
<dbReference type="PRINTS" id="PR01002">
    <property type="entry name" value="FLGFLGJ"/>
</dbReference>
<keyword evidence="14" id="KW-0966">Cell projection</keyword>
<dbReference type="Proteomes" id="UP000009145">
    <property type="component" value="Chromosome"/>
</dbReference>
<evidence type="ECO:0000256" key="10">
    <source>
        <dbReference type="ARBA" id="ARBA00023316"/>
    </source>
</evidence>
<dbReference type="GO" id="GO:0016798">
    <property type="term" value="F:hydrolase activity, acting on glycosyl bonds"/>
    <property type="evidence" value="ECO:0007669"/>
    <property type="project" value="UniProtKB-KW"/>
</dbReference>
<dbReference type="KEGG" id="mec:Q7C_2334"/>
<comment type="similarity">
    <text evidence="4">In the C-terminal section; belongs to the glycosyl hydrolase 73 family.</text>
</comment>
<evidence type="ECO:0000256" key="8">
    <source>
        <dbReference type="ARBA" id="ARBA00022801"/>
    </source>
</evidence>
<reference evidence="14 15" key="1">
    <citation type="journal article" date="2012" name="J. Bacteriol.">
        <title>Complete genome sequences of Methylophaga sp. strain JAM1 and Methylophaga sp. strain JAM7.</title>
        <authorList>
            <person name="Villeneuve C."/>
            <person name="Martineau C."/>
            <person name="Mauffrey F."/>
            <person name="Villemur R."/>
        </authorList>
    </citation>
    <scope>NUCLEOTIDE SEQUENCE [LARGE SCALE GENOMIC DNA]</scope>
    <source>
        <strain evidence="14 15">JAM7</strain>
    </source>
</reference>
<evidence type="ECO:0000256" key="6">
    <source>
        <dbReference type="ARBA" id="ARBA00022764"/>
    </source>
</evidence>
<dbReference type="EMBL" id="CP003380">
    <property type="protein sequence ID" value="AFJ03468.1"/>
    <property type="molecule type" value="Genomic_DNA"/>
</dbReference>
<comment type="subcellular location">
    <subcellularLocation>
        <location evidence="2">Periplasm</location>
    </subcellularLocation>
</comment>
<keyword evidence="6" id="KW-0574">Periplasm</keyword>
<comment type="function">
    <text evidence="1">Flagellum-specific muramidase which hydrolyzes the peptidoglycan layer to assemble the rod structure in the periplasmic space.</text>
</comment>
<dbReference type="InterPro" id="IPR013377">
    <property type="entry name" value="FlgJ"/>
</dbReference>
<dbReference type="Gene3D" id="2.10.70.40">
    <property type="entry name" value="peptidoglycan hydrolase"/>
    <property type="match status" value="1"/>
</dbReference>
<dbReference type="InterPro" id="IPR002901">
    <property type="entry name" value="MGlyc_endo_b_GlcNAc-like_dom"/>
</dbReference>
<keyword evidence="9" id="KW-0326">Glycosidase</keyword>
<accession>I1YKM5</accession>
<evidence type="ECO:0000256" key="12">
    <source>
        <dbReference type="SAM" id="MobiDB-lite"/>
    </source>
</evidence>
<dbReference type="SMART" id="SM00047">
    <property type="entry name" value="LYZ2"/>
    <property type="match status" value="1"/>
</dbReference>
<dbReference type="InterPro" id="IPR019301">
    <property type="entry name" value="Flagellar_prot_FlgJ_N"/>
</dbReference>
<feature type="region of interest" description="Disordered" evidence="12">
    <location>
        <begin position="137"/>
        <end position="162"/>
    </location>
</feature>
<dbReference type="PANTHER" id="PTHR33308:SF9">
    <property type="entry name" value="PEPTIDOGLYCAN HYDROLASE FLGJ"/>
    <property type="match status" value="1"/>
</dbReference>
<dbReference type="Pfam" id="PF10135">
    <property type="entry name" value="Rod-binding"/>
    <property type="match status" value="1"/>
</dbReference>
<organism evidence="14 15">
    <name type="scientific">Methylophaga frappieri (strain ATCC BAA-2434 / DSM 25690 / JAM7)</name>
    <dbReference type="NCBI Taxonomy" id="754477"/>
    <lineage>
        <taxon>Bacteria</taxon>
        <taxon>Pseudomonadati</taxon>
        <taxon>Pseudomonadota</taxon>
        <taxon>Gammaproteobacteria</taxon>
        <taxon>Thiotrichales</taxon>
        <taxon>Piscirickettsiaceae</taxon>
        <taxon>Methylophaga</taxon>
    </lineage>
</organism>
<evidence type="ECO:0000259" key="13">
    <source>
        <dbReference type="SMART" id="SM00047"/>
    </source>
</evidence>
<dbReference type="GO" id="GO:0071555">
    <property type="term" value="P:cell wall organization"/>
    <property type="evidence" value="ECO:0007669"/>
    <property type="project" value="UniProtKB-KW"/>
</dbReference>
<sequence>MTMATTRHTTLDFQGLNQLRAAANETAPADQTLRQVAAQFESLFVGIMLKSMRQAQLADGIFDSQHSNTYREMADQQLAMDLSASGGLGLQDMILRQLGGEMAGTGSALGGQTFSADSIQTRSVLPRLLDRVKELNAVATQPESDSTQSLNEEASRHPNDTLPTHFSTPAEFVRHLWPLAEQAAAEIGAAPEAIMAQAALETGWGKHILSDRQGSSFNLFNIKADSRWQGESTGKNVLEFINGRPVQQASAFRRYDNFADSFADYVDFLQQNPRYQSALNHADNPHQFVEKLHQAGYATDPQYASKLKRIMQGDTLAQSVEASDFMRVTQSIRNN</sequence>
<evidence type="ECO:0000256" key="3">
    <source>
        <dbReference type="ARBA" id="ARBA00006880"/>
    </source>
</evidence>
<proteinExistence type="inferred from homology"/>
<dbReference type="PATRIC" id="fig|754477.3.peg.2301"/>
<dbReference type="STRING" id="754477.Q7C_2334"/>
<dbReference type="AlphaFoldDB" id="I1YKM5"/>
<evidence type="ECO:0000313" key="15">
    <source>
        <dbReference type="Proteomes" id="UP000009145"/>
    </source>
</evidence>
<keyword evidence="14" id="KW-0969">Cilium</keyword>
<dbReference type="OrthoDB" id="289937at2"/>
<keyword evidence="10" id="KW-0961">Cell wall biogenesis/degradation</keyword>
<dbReference type="InterPro" id="IPR051056">
    <property type="entry name" value="Glycosyl_Hydrolase_73"/>
</dbReference>
<keyword evidence="15" id="KW-1185">Reference proteome</keyword>
<dbReference type="RefSeq" id="WP_014704887.1">
    <property type="nucleotide sequence ID" value="NC_017856.1"/>
</dbReference>
<keyword evidence="14" id="KW-0282">Flagellum</keyword>
<keyword evidence="7" id="KW-1005">Bacterial flagellum biogenesis</keyword>
<keyword evidence="8 14" id="KW-0378">Hydrolase</keyword>
<dbReference type="NCBIfam" id="TIGR02541">
    <property type="entry name" value="flagell_FlgJ"/>
    <property type="match status" value="1"/>
</dbReference>
<feature type="domain" description="Mannosyl-glycoprotein endo-beta-N-acetylglucosamidase-like" evidence="13">
    <location>
        <begin position="161"/>
        <end position="320"/>
    </location>
</feature>
<evidence type="ECO:0000256" key="1">
    <source>
        <dbReference type="ARBA" id="ARBA00002954"/>
    </source>
</evidence>
<gene>
    <name evidence="14" type="ordered locus">Q7C_2334</name>
</gene>
<dbReference type="Pfam" id="PF01832">
    <property type="entry name" value="Glucosaminidase"/>
    <property type="match status" value="1"/>
</dbReference>
<name>I1YKM5_METFJ</name>
<dbReference type="PANTHER" id="PTHR33308">
    <property type="entry name" value="PEPTIDOGLYCAN HYDROLASE FLGJ"/>
    <property type="match status" value="1"/>
</dbReference>